<dbReference type="Gene3D" id="3.40.50.700">
    <property type="entry name" value="NADH:ubiquinone oxidoreductase-like, 20kDa subunit"/>
    <property type="match status" value="1"/>
</dbReference>
<protein>
    <recommendedName>
        <fullName evidence="2">NADH:ubiquinone oxidoreductase-like 20kDa subunit domain-containing protein</fullName>
    </recommendedName>
</protein>
<dbReference type="EMBL" id="LJUI01000022">
    <property type="protein sequence ID" value="KPK70093.1"/>
    <property type="molecule type" value="Genomic_DNA"/>
</dbReference>
<dbReference type="InterPro" id="IPR006137">
    <property type="entry name" value="NADH_UbQ_OxRdtase-like_20kDa"/>
</dbReference>
<dbReference type="SUPFAM" id="SSF56770">
    <property type="entry name" value="HydA/Nqo6-like"/>
    <property type="match status" value="1"/>
</dbReference>
<dbReference type="Proteomes" id="UP000051717">
    <property type="component" value="Unassembled WGS sequence"/>
</dbReference>
<proteinExistence type="predicted"/>
<dbReference type="PANTHER" id="PTHR42845">
    <property type="entry name" value="COENZYME F420-REDUCING HYDROGENASE, GAMMA SUBUNIT"/>
    <property type="match status" value="1"/>
</dbReference>
<dbReference type="GO" id="GO:0051536">
    <property type="term" value="F:iron-sulfur cluster binding"/>
    <property type="evidence" value="ECO:0007669"/>
    <property type="project" value="InterPro"/>
</dbReference>
<gene>
    <name evidence="3" type="ORF">AMJ82_03965</name>
</gene>
<evidence type="ECO:0000313" key="4">
    <source>
        <dbReference type="Proteomes" id="UP000051717"/>
    </source>
</evidence>
<keyword evidence="1" id="KW-0560">Oxidoreductase</keyword>
<dbReference type="InterPro" id="IPR051349">
    <property type="entry name" value="Hydrogenase_assoc-protein"/>
</dbReference>
<accession>A0A0S8GE48</accession>
<comment type="caution">
    <text evidence="3">The sequence shown here is derived from an EMBL/GenBank/DDBJ whole genome shotgun (WGS) entry which is preliminary data.</text>
</comment>
<sequence>MAKPIVGIFGLTGCAGDQLVILNCEDELLDLAGALDIRSFHMAMSDNDEDCDLDIALVEGSVVQPEEVEMLERIRSRARLLIAIGTCAVWGGVQAMKNEEQREKLKRQVYGPKGKDFGIIPSQPLSSFVRVDYAISGCPIEKDQFLQAALSLIHGDLPVLPDYAVCTECKMRENSCLLLERGELCLGPITVAGCNARCPAYGQPCIGCRGPVEEANVASEVNLLREKGFTLVDIQNRLRTFGGQSEVMQVAPTERGR</sequence>
<evidence type="ECO:0000256" key="1">
    <source>
        <dbReference type="ARBA" id="ARBA00023002"/>
    </source>
</evidence>
<dbReference type="AlphaFoldDB" id="A0A0S8GE48"/>
<feature type="domain" description="NADH:ubiquinone oxidoreductase-like 20kDa subunit" evidence="2">
    <location>
        <begin position="14"/>
        <end position="150"/>
    </location>
</feature>
<evidence type="ECO:0000259" key="2">
    <source>
        <dbReference type="Pfam" id="PF01058"/>
    </source>
</evidence>
<evidence type="ECO:0000313" key="3">
    <source>
        <dbReference type="EMBL" id="KPK70093.1"/>
    </source>
</evidence>
<name>A0A0S8GE48_UNCT6</name>
<dbReference type="Pfam" id="PF01058">
    <property type="entry name" value="Oxidored_q6"/>
    <property type="match status" value="1"/>
</dbReference>
<dbReference type="InterPro" id="IPR037024">
    <property type="entry name" value="NiFe_Hase_small_N_sf"/>
</dbReference>
<organism evidence="3 4">
    <name type="scientific">candidate division TA06 bacterium SM23_40</name>
    <dbReference type="NCBI Taxonomy" id="1703774"/>
    <lineage>
        <taxon>Bacteria</taxon>
        <taxon>Bacteria division TA06</taxon>
    </lineage>
</organism>
<dbReference type="PANTHER" id="PTHR42845:SF3">
    <property type="entry name" value="CYTOSOLIC NIFE-HYDROGENASE, DELTA SUBUNIT"/>
    <property type="match status" value="1"/>
</dbReference>
<dbReference type="GO" id="GO:0016491">
    <property type="term" value="F:oxidoreductase activity"/>
    <property type="evidence" value="ECO:0007669"/>
    <property type="project" value="UniProtKB-KW"/>
</dbReference>
<reference evidence="3 4" key="1">
    <citation type="journal article" date="2015" name="Microbiome">
        <title>Genomic resolution of linkages in carbon, nitrogen, and sulfur cycling among widespread estuary sediment bacteria.</title>
        <authorList>
            <person name="Baker B.J."/>
            <person name="Lazar C.S."/>
            <person name="Teske A.P."/>
            <person name="Dick G.J."/>
        </authorList>
    </citation>
    <scope>NUCLEOTIDE SEQUENCE [LARGE SCALE GENOMIC DNA]</scope>
    <source>
        <strain evidence="3">SM23_40</strain>
    </source>
</reference>